<feature type="compositionally biased region" description="Pro residues" evidence="1">
    <location>
        <begin position="288"/>
        <end position="305"/>
    </location>
</feature>
<dbReference type="InterPro" id="IPR025331">
    <property type="entry name" value="TNT"/>
</dbReference>
<comment type="caution">
    <text evidence="4">The sequence shown here is derived from an EMBL/GenBank/DDBJ whole genome shotgun (WGS) entry which is preliminary data.</text>
</comment>
<feature type="compositionally biased region" description="Low complexity" evidence="1">
    <location>
        <begin position="265"/>
        <end position="287"/>
    </location>
</feature>
<evidence type="ECO:0000313" key="4">
    <source>
        <dbReference type="EMBL" id="MFC7341450.1"/>
    </source>
</evidence>
<feature type="compositionally biased region" description="Pro residues" evidence="1">
    <location>
        <begin position="373"/>
        <end position="382"/>
    </location>
</feature>
<feature type="compositionally biased region" description="Low complexity" evidence="1">
    <location>
        <begin position="306"/>
        <end position="326"/>
    </location>
</feature>
<evidence type="ECO:0000259" key="2">
    <source>
        <dbReference type="Pfam" id="PF14021"/>
    </source>
</evidence>
<gene>
    <name evidence="4" type="ORF">ACFQRI_08485</name>
</gene>
<dbReference type="RefSeq" id="WP_380666305.1">
    <property type="nucleotide sequence ID" value="NZ_JBHTCJ010000003.1"/>
</dbReference>
<name>A0ABW2LIU9_9PSEU</name>
<evidence type="ECO:0000259" key="3">
    <source>
        <dbReference type="Pfam" id="PF25547"/>
    </source>
</evidence>
<keyword evidence="5" id="KW-1185">Reference proteome</keyword>
<dbReference type="Pfam" id="PF14021">
    <property type="entry name" value="TNT"/>
    <property type="match status" value="1"/>
</dbReference>
<feature type="region of interest" description="Disordered" evidence="1">
    <location>
        <begin position="216"/>
        <end position="398"/>
    </location>
</feature>
<dbReference type="InterPro" id="IPR053024">
    <property type="entry name" value="Fungal_surface_NADase"/>
</dbReference>
<feature type="region of interest" description="Disordered" evidence="1">
    <location>
        <begin position="462"/>
        <end position="481"/>
    </location>
</feature>
<evidence type="ECO:0000313" key="5">
    <source>
        <dbReference type="Proteomes" id="UP001596504"/>
    </source>
</evidence>
<organism evidence="4 5">
    <name type="scientific">Saccharopolyspora griseoalba</name>
    <dbReference type="NCBI Taxonomy" id="1431848"/>
    <lineage>
        <taxon>Bacteria</taxon>
        <taxon>Bacillati</taxon>
        <taxon>Actinomycetota</taxon>
        <taxon>Actinomycetes</taxon>
        <taxon>Pseudonocardiales</taxon>
        <taxon>Pseudonocardiaceae</taxon>
        <taxon>Saccharopolyspora</taxon>
    </lineage>
</organism>
<feature type="domain" description="Outer membrane channel protein CpnT-like N-terminal" evidence="3">
    <location>
        <begin position="13"/>
        <end position="120"/>
    </location>
</feature>
<feature type="domain" description="TNT" evidence="2">
    <location>
        <begin position="533"/>
        <end position="617"/>
    </location>
</feature>
<dbReference type="Proteomes" id="UP001596504">
    <property type="component" value="Unassembled WGS sequence"/>
</dbReference>
<dbReference type="Pfam" id="PF25547">
    <property type="entry name" value="WXG100_2"/>
    <property type="match status" value="1"/>
</dbReference>
<proteinExistence type="predicted"/>
<dbReference type="EMBL" id="JBHTCJ010000003">
    <property type="protein sequence ID" value="MFC7341450.1"/>
    <property type="molecule type" value="Genomic_DNA"/>
</dbReference>
<dbReference type="InterPro" id="IPR057746">
    <property type="entry name" value="CpnT-like_N"/>
</dbReference>
<evidence type="ECO:0000256" key="1">
    <source>
        <dbReference type="SAM" id="MobiDB-lite"/>
    </source>
</evidence>
<accession>A0ABW2LIU9</accession>
<reference evidence="5" key="1">
    <citation type="journal article" date="2019" name="Int. J. Syst. Evol. Microbiol.">
        <title>The Global Catalogue of Microorganisms (GCM) 10K type strain sequencing project: providing services to taxonomists for standard genome sequencing and annotation.</title>
        <authorList>
            <consortium name="The Broad Institute Genomics Platform"/>
            <consortium name="The Broad Institute Genome Sequencing Center for Infectious Disease"/>
            <person name="Wu L."/>
            <person name="Ma J."/>
        </authorList>
    </citation>
    <scope>NUCLEOTIDE SEQUENCE [LARGE SCALE GENOMIC DNA]</scope>
    <source>
        <strain evidence="5">WLHS5</strain>
    </source>
</reference>
<sequence>MGIELPAELAGVAEKAGVRWPEADEDRMRESATAWREAARSIESLAGDADTTAQGALRAFRGEAADAAGREWRGFVEEDGLLPVSARRCTAAADRLDDAAQRIGETKVELVRELTALARRTDVAEQAAKAGHPQALAAVDSEIRGATVNLARLHETLATAVGPEPGAVVEAGTRAIGNEKSTVDELARGAEPGAPEAAGRVVGGVQESVGEVAAGAQHAMDGAPPGGAGEVAPTVEESGEAVRDAADPSTGPIPVSGGSGPAGPSPAADPATAPHGVQSAWAAAPGQPAQPPVAQPPQAYGPPPAQQGGYFAAPGGTAGPNAGATGQPPPHAAGPRAPGPGAYGQVGAPVPPGRGATPHRAGPPNQQVQRAPLMPPHNPPQAPSHAPESPQRGLRNGPRNADAVAIVLHQFPIGHLPVASHGASRQLPPPSTGEPRAGLNFPPQDHPESRLVDDADALAGIGSGELYREAQRERRERGDPERLPEDLLAGYDELGELSELEWEQRYTAGGSRAWPPSEQFPEGGHEAGEPVVLEPETELDLLGDGAGRIFHAAGTPFAQRSLPPGHAEREHRSYRVVRPLPVWRSVVAPWFEQPGGGLRYRATCSANDLVGLGWLVELTRGRRIAEASTLRIEMSGDAALSGDDEREVEG</sequence>
<dbReference type="PANTHER" id="PTHR42059:SF1">
    <property type="entry name" value="TNT DOMAIN-CONTAINING PROTEIN"/>
    <property type="match status" value="1"/>
</dbReference>
<dbReference type="PANTHER" id="PTHR42059">
    <property type="entry name" value="TNT DOMAIN-CONTAINING PROTEIN"/>
    <property type="match status" value="1"/>
</dbReference>
<protein>
    <submittedName>
        <fullName evidence="4">Glycohydrolase toxin TNT-related protein</fullName>
    </submittedName>
</protein>
<feature type="region of interest" description="Disordered" evidence="1">
    <location>
        <begin position="419"/>
        <end position="445"/>
    </location>
</feature>
<feature type="compositionally biased region" description="Basic and acidic residues" evidence="1">
    <location>
        <begin position="466"/>
        <end position="481"/>
    </location>
</feature>